<evidence type="ECO:0008006" key="3">
    <source>
        <dbReference type="Google" id="ProtNLM"/>
    </source>
</evidence>
<keyword evidence="2" id="KW-1185">Reference proteome</keyword>
<evidence type="ECO:0000313" key="1">
    <source>
        <dbReference type="EMBL" id="EAT99678.1"/>
    </source>
</evidence>
<proteinExistence type="predicted"/>
<gene>
    <name evidence="1" type="ORF">CCV52592_0751</name>
</gene>
<organism evidence="1 2">
    <name type="scientific">Campylobacter curvus (strain 525.92)</name>
    <dbReference type="NCBI Taxonomy" id="360105"/>
    <lineage>
        <taxon>Bacteria</taxon>
        <taxon>Pseudomonadati</taxon>
        <taxon>Campylobacterota</taxon>
        <taxon>Epsilonproteobacteria</taxon>
        <taxon>Campylobacterales</taxon>
        <taxon>Campylobacteraceae</taxon>
        <taxon>Campylobacter</taxon>
    </lineage>
</organism>
<reference evidence="1" key="1">
    <citation type="submission" date="2016-07" db="EMBL/GenBank/DDBJ databases">
        <title>Comparative genomics of the Campylobacter concisus group.</title>
        <authorList>
            <person name="Miller W.G."/>
            <person name="Yee E."/>
            <person name="Chapman M.H."/>
            <person name="Huynh S."/>
            <person name="Bono J.L."/>
            <person name="On S.L.W."/>
            <person name="StLeger J."/>
            <person name="Foster G."/>
            <person name="Parker C.T."/>
        </authorList>
    </citation>
    <scope>NUCLEOTIDE SEQUENCE</scope>
    <source>
        <strain evidence="1">525.92</strain>
    </source>
</reference>
<evidence type="ECO:0000313" key="2">
    <source>
        <dbReference type="Proteomes" id="UP000006380"/>
    </source>
</evidence>
<accession>A7GW01</accession>
<dbReference type="Pfam" id="PF14132">
    <property type="entry name" value="DUF4299"/>
    <property type="match status" value="1"/>
</dbReference>
<dbReference type="HOGENOM" id="CLU_075050_0_0_7"/>
<dbReference type="EMBL" id="CP000767">
    <property type="protein sequence ID" value="EAT99678.1"/>
    <property type="molecule type" value="Genomic_DNA"/>
</dbReference>
<dbReference type="OrthoDB" id="1147918at2"/>
<dbReference type="InterPro" id="IPR025387">
    <property type="entry name" value="DUF4299"/>
</dbReference>
<sequence>MSVVFSIKNKKKLLGYASVLSVEEALQLAPNLAQFSFDEDEKGFNAQAFYSSKIPYEGCIVIGVKGLSGRGFELNYNEGEKSYEVRVLTPSARADWQIALEFMSNLAARLGSSIIADTDERSYDAQGILKFDYECDIMFGLQATKNDFEKNKTDTYINYGITRPFVMNLAMIEEILADGDPVDKYSQMLVATQHLDAYAAHQQFFENDTGEILGLYVLSQGLDTLLPFEPYIEYENLEILGDRKVAKWQLSLVAVDGDDQSEESYKPFAGVPYKKFMANLPQDKYRFIDATYIKINGLSKQELEQIAAKCE</sequence>
<protein>
    <recommendedName>
        <fullName evidence="3">DUF4299 domain-containing protein</fullName>
    </recommendedName>
</protein>
<name>A7GW01_CAMC5</name>
<dbReference type="KEGG" id="ccv:CCV52592_0751"/>
<dbReference type="AlphaFoldDB" id="A7GW01"/>
<dbReference type="Proteomes" id="UP000006380">
    <property type="component" value="Chromosome"/>
</dbReference>
<dbReference type="RefSeq" id="WP_011991674.1">
    <property type="nucleotide sequence ID" value="NC_009715.2"/>
</dbReference>